<protein>
    <submittedName>
        <fullName evidence="2">Uncharacterized protein</fullName>
    </submittedName>
</protein>
<dbReference type="STRING" id="597456.A0A0L7R553"/>
<name>A0A0L7R553_9HYME</name>
<feature type="region of interest" description="Disordered" evidence="1">
    <location>
        <begin position="48"/>
        <end position="67"/>
    </location>
</feature>
<gene>
    <name evidence="2" type="ORF">WH47_12811</name>
</gene>
<accession>A0A0L7R553</accession>
<sequence>MDRRKQAENEHDKILATVPRSTVESQVVLLSGYSTGIVIALTLGQPDDDHGAIRGEKPTSDEETQNRNNVLSSVTASVKDVLAQTGGNAMLPCRFTGPGIPIGQRNANDADGAATWYIYLDRLQALKTPPDLAEARVGWLTGHDWPDDMQRRNTVGDTNFLLQ</sequence>
<dbReference type="AlphaFoldDB" id="A0A0L7R553"/>
<evidence type="ECO:0000256" key="1">
    <source>
        <dbReference type="SAM" id="MobiDB-lite"/>
    </source>
</evidence>
<keyword evidence="3" id="KW-1185">Reference proteome</keyword>
<organism evidence="2 3">
    <name type="scientific">Habropoda laboriosa</name>
    <dbReference type="NCBI Taxonomy" id="597456"/>
    <lineage>
        <taxon>Eukaryota</taxon>
        <taxon>Metazoa</taxon>
        <taxon>Ecdysozoa</taxon>
        <taxon>Arthropoda</taxon>
        <taxon>Hexapoda</taxon>
        <taxon>Insecta</taxon>
        <taxon>Pterygota</taxon>
        <taxon>Neoptera</taxon>
        <taxon>Endopterygota</taxon>
        <taxon>Hymenoptera</taxon>
        <taxon>Apocrita</taxon>
        <taxon>Aculeata</taxon>
        <taxon>Apoidea</taxon>
        <taxon>Anthophila</taxon>
        <taxon>Apidae</taxon>
        <taxon>Habropoda</taxon>
    </lineage>
</organism>
<evidence type="ECO:0000313" key="2">
    <source>
        <dbReference type="EMBL" id="KOC66012.1"/>
    </source>
</evidence>
<dbReference type="EMBL" id="KQ414654">
    <property type="protein sequence ID" value="KOC66012.1"/>
    <property type="molecule type" value="Genomic_DNA"/>
</dbReference>
<dbReference type="OrthoDB" id="5359219at2759"/>
<feature type="compositionally biased region" description="Basic and acidic residues" evidence="1">
    <location>
        <begin position="48"/>
        <end position="60"/>
    </location>
</feature>
<reference evidence="2 3" key="1">
    <citation type="submission" date="2015-07" db="EMBL/GenBank/DDBJ databases">
        <title>The genome of Habropoda laboriosa.</title>
        <authorList>
            <person name="Pan H."/>
            <person name="Kapheim K."/>
        </authorList>
    </citation>
    <scope>NUCLEOTIDE SEQUENCE [LARGE SCALE GENOMIC DNA]</scope>
    <source>
        <strain evidence="2">0110345459</strain>
    </source>
</reference>
<evidence type="ECO:0000313" key="3">
    <source>
        <dbReference type="Proteomes" id="UP000053825"/>
    </source>
</evidence>
<dbReference type="Proteomes" id="UP000053825">
    <property type="component" value="Unassembled WGS sequence"/>
</dbReference>
<proteinExistence type="predicted"/>